<reference evidence="1" key="1">
    <citation type="submission" date="2020-04" db="EMBL/GenBank/DDBJ databases">
        <authorList>
            <person name="Chiriac C."/>
            <person name="Salcher M."/>
            <person name="Ghai R."/>
            <person name="Kavagutti S V."/>
        </authorList>
    </citation>
    <scope>NUCLEOTIDE SEQUENCE</scope>
</reference>
<sequence length="75" mass="8919">MSARLECWNGVRWQPCEPEDLPYDFEQGRADGLVFHVKHGGWRAWPSHYAKRDWQKFMAQTFMADRSGDSQWNES</sequence>
<evidence type="ECO:0000313" key="1">
    <source>
        <dbReference type="EMBL" id="CAB4156322.1"/>
    </source>
</evidence>
<gene>
    <name evidence="1" type="ORF">UFOVP661_46</name>
</gene>
<proteinExistence type="predicted"/>
<accession>A0A6J5NCC5</accession>
<protein>
    <submittedName>
        <fullName evidence="1">Uncharacterized protein</fullName>
    </submittedName>
</protein>
<organism evidence="1">
    <name type="scientific">uncultured Caudovirales phage</name>
    <dbReference type="NCBI Taxonomy" id="2100421"/>
    <lineage>
        <taxon>Viruses</taxon>
        <taxon>Duplodnaviria</taxon>
        <taxon>Heunggongvirae</taxon>
        <taxon>Uroviricota</taxon>
        <taxon>Caudoviricetes</taxon>
        <taxon>Peduoviridae</taxon>
        <taxon>Maltschvirus</taxon>
        <taxon>Maltschvirus maltsch</taxon>
    </lineage>
</organism>
<name>A0A6J5NCC5_9CAUD</name>
<dbReference type="EMBL" id="LR796642">
    <property type="protein sequence ID" value="CAB4156322.1"/>
    <property type="molecule type" value="Genomic_DNA"/>
</dbReference>